<evidence type="ECO:0000313" key="8">
    <source>
        <dbReference type="Proteomes" id="UP000294772"/>
    </source>
</evidence>
<accession>A0AA46DH01</accession>
<dbReference type="PROSITE" id="PS51296">
    <property type="entry name" value="RIESKE"/>
    <property type="match status" value="1"/>
</dbReference>
<dbReference type="InterPro" id="IPR044043">
    <property type="entry name" value="VanA_C_cat"/>
</dbReference>
<evidence type="ECO:0000313" key="7">
    <source>
        <dbReference type="EMBL" id="TCP08788.1"/>
    </source>
</evidence>
<dbReference type="Gene3D" id="2.102.10.10">
    <property type="entry name" value="Rieske [2Fe-2S] iron-sulphur domain"/>
    <property type="match status" value="1"/>
</dbReference>
<evidence type="ECO:0000256" key="3">
    <source>
        <dbReference type="ARBA" id="ARBA00023002"/>
    </source>
</evidence>
<keyword evidence="2" id="KW-0479">Metal-binding</keyword>
<organism evidence="7 8">
    <name type="scientific">Caldimonas thermodepolymerans</name>
    <dbReference type="NCBI Taxonomy" id="215580"/>
    <lineage>
        <taxon>Bacteria</taxon>
        <taxon>Pseudomonadati</taxon>
        <taxon>Pseudomonadota</taxon>
        <taxon>Betaproteobacteria</taxon>
        <taxon>Burkholderiales</taxon>
        <taxon>Sphaerotilaceae</taxon>
        <taxon>Caldimonas</taxon>
    </lineage>
</organism>
<dbReference type="Pfam" id="PF00355">
    <property type="entry name" value="Rieske"/>
    <property type="match status" value="1"/>
</dbReference>
<keyword evidence="4" id="KW-0408">Iron</keyword>
<dbReference type="EMBL" id="SLXF01000002">
    <property type="protein sequence ID" value="TCP08788.1"/>
    <property type="molecule type" value="Genomic_DNA"/>
</dbReference>
<protein>
    <submittedName>
        <fullName evidence="7">Phenylpropionate dioxygenase-like ring-hydroxylating dioxygenase large terminal subunit</fullName>
    </submittedName>
</protein>
<dbReference type="GO" id="GO:0051537">
    <property type="term" value="F:2 iron, 2 sulfur cluster binding"/>
    <property type="evidence" value="ECO:0007669"/>
    <property type="project" value="UniProtKB-KW"/>
</dbReference>
<dbReference type="PANTHER" id="PTHR21266">
    <property type="entry name" value="IRON-SULFUR DOMAIN CONTAINING PROTEIN"/>
    <property type="match status" value="1"/>
</dbReference>
<feature type="domain" description="Rieske" evidence="6">
    <location>
        <begin position="11"/>
        <end position="115"/>
    </location>
</feature>
<dbReference type="SUPFAM" id="SSF55961">
    <property type="entry name" value="Bet v1-like"/>
    <property type="match status" value="1"/>
</dbReference>
<dbReference type="Gene3D" id="3.90.380.10">
    <property type="entry name" value="Naphthalene 1,2-dioxygenase Alpha Subunit, Chain A, domain 1"/>
    <property type="match status" value="1"/>
</dbReference>
<dbReference type="InterPro" id="IPR036922">
    <property type="entry name" value="Rieske_2Fe-2S_sf"/>
</dbReference>
<dbReference type="GO" id="GO:0046872">
    <property type="term" value="F:metal ion binding"/>
    <property type="evidence" value="ECO:0007669"/>
    <property type="project" value="UniProtKB-KW"/>
</dbReference>
<dbReference type="InterPro" id="IPR017941">
    <property type="entry name" value="Rieske_2Fe-2S"/>
</dbReference>
<dbReference type="Pfam" id="PF19112">
    <property type="entry name" value="VanA_C"/>
    <property type="match status" value="1"/>
</dbReference>
<dbReference type="SUPFAM" id="SSF50022">
    <property type="entry name" value="ISP domain"/>
    <property type="match status" value="1"/>
</dbReference>
<evidence type="ECO:0000256" key="4">
    <source>
        <dbReference type="ARBA" id="ARBA00023004"/>
    </source>
</evidence>
<sequence length="324" mass="36195">MQSPMIESTLWHPVAACDELSTRNPLPVRLLEQPLVLWRDAHGAVHAFDDRCPHRGARLSLGRVHEGRLECPYHGWRFEAGGRCVQVPALPDFTPPPGHKVGAYAVAERAGLLWVCLSGDAPAPEFETEADERLRKITVGPYDVATSAPRVVENFLDMSHFGFVHEGWLGDREHVAQADYRVETTAAGVLATGCRAWQPRSNRLSTEGSDVEYTYAVTAPYTAVLTKLPQKQDGYRDVISLFVCPVEPERSRVWFRMAVTDFASSDEELRAFQHTIFTQDQPVVESQVPRRLPLSGGELHSAADRLSAAYRRYLREQGITFGVC</sequence>
<dbReference type="PANTHER" id="PTHR21266:SF60">
    <property type="entry name" value="3-KETOSTEROID-9-ALPHA-MONOOXYGENASE, OXYGENASE COMPONENT"/>
    <property type="match status" value="1"/>
</dbReference>
<evidence type="ECO:0000256" key="2">
    <source>
        <dbReference type="ARBA" id="ARBA00022723"/>
    </source>
</evidence>
<dbReference type="GO" id="GO:0051213">
    <property type="term" value="F:dioxygenase activity"/>
    <property type="evidence" value="ECO:0007669"/>
    <property type="project" value="UniProtKB-KW"/>
</dbReference>
<gene>
    <name evidence="7" type="ORF">EV676_102296</name>
</gene>
<name>A0AA46DH01_9BURK</name>
<reference evidence="7 8" key="1">
    <citation type="submission" date="2019-03" db="EMBL/GenBank/DDBJ databases">
        <title>Genomic Encyclopedia of Type Strains, Phase IV (KMG-IV): sequencing the most valuable type-strain genomes for metagenomic binning, comparative biology and taxonomic classification.</title>
        <authorList>
            <person name="Goeker M."/>
        </authorList>
    </citation>
    <scope>NUCLEOTIDE SEQUENCE [LARGE SCALE GENOMIC DNA]</scope>
    <source>
        <strain evidence="7 8">DSM 15264</strain>
    </source>
</reference>
<evidence type="ECO:0000256" key="1">
    <source>
        <dbReference type="ARBA" id="ARBA00022714"/>
    </source>
</evidence>
<dbReference type="Proteomes" id="UP000294772">
    <property type="component" value="Unassembled WGS sequence"/>
</dbReference>
<dbReference type="InterPro" id="IPR050584">
    <property type="entry name" value="Cholesterol_7-desaturase"/>
</dbReference>
<comment type="caution">
    <text evidence="7">The sequence shown here is derived from an EMBL/GenBank/DDBJ whole genome shotgun (WGS) entry which is preliminary data.</text>
</comment>
<proteinExistence type="predicted"/>
<dbReference type="AlphaFoldDB" id="A0AA46DH01"/>
<keyword evidence="1" id="KW-0001">2Fe-2S</keyword>
<evidence type="ECO:0000256" key="5">
    <source>
        <dbReference type="ARBA" id="ARBA00023014"/>
    </source>
</evidence>
<keyword evidence="7" id="KW-0223">Dioxygenase</keyword>
<keyword evidence="3" id="KW-0560">Oxidoreductase</keyword>
<keyword evidence="5" id="KW-0411">Iron-sulfur</keyword>
<dbReference type="CDD" id="cd03469">
    <property type="entry name" value="Rieske_RO_Alpha_N"/>
    <property type="match status" value="1"/>
</dbReference>
<evidence type="ECO:0000259" key="6">
    <source>
        <dbReference type="PROSITE" id="PS51296"/>
    </source>
</evidence>